<feature type="domain" description="Integrase catalytic" evidence="2">
    <location>
        <begin position="257"/>
        <end position="462"/>
    </location>
</feature>
<proteinExistence type="predicted"/>
<name>A0ABW2J861_9BURK</name>
<dbReference type="InterPro" id="IPR012337">
    <property type="entry name" value="RNaseH-like_sf"/>
</dbReference>
<dbReference type="SUPFAM" id="SSF53098">
    <property type="entry name" value="Ribonuclease H-like"/>
    <property type="match status" value="1"/>
</dbReference>
<dbReference type="Pfam" id="PF09299">
    <property type="entry name" value="Mu-transpos_C"/>
    <property type="match status" value="1"/>
</dbReference>
<dbReference type="Gene3D" id="3.30.420.10">
    <property type="entry name" value="Ribonuclease H-like superfamily/Ribonuclease H"/>
    <property type="match status" value="1"/>
</dbReference>
<dbReference type="PROSITE" id="PS50994">
    <property type="entry name" value="INTEGRASE"/>
    <property type="match status" value="1"/>
</dbReference>
<evidence type="ECO:0000313" key="4">
    <source>
        <dbReference type="Proteomes" id="UP001596379"/>
    </source>
</evidence>
<evidence type="ECO:0000259" key="2">
    <source>
        <dbReference type="PROSITE" id="PS50994"/>
    </source>
</evidence>
<accession>A0ABW2J861</accession>
<evidence type="ECO:0000313" key="3">
    <source>
        <dbReference type="EMBL" id="MFC7299236.1"/>
    </source>
</evidence>
<feature type="compositionally biased region" description="Basic and acidic residues" evidence="1">
    <location>
        <begin position="619"/>
        <end position="646"/>
    </location>
</feature>
<feature type="region of interest" description="Disordered" evidence="1">
    <location>
        <begin position="606"/>
        <end position="661"/>
    </location>
</feature>
<dbReference type="InterPro" id="IPR001584">
    <property type="entry name" value="Integrase_cat-core"/>
</dbReference>
<protein>
    <submittedName>
        <fullName evidence="3">Mu transposase C-terminal domain-containing protein</fullName>
    </submittedName>
</protein>
<dbReference type="InterPro" id="IPR036397">
    <property type="entry name" value="RNaseH_sf"/>
</dbReference>
<reference evidence="4" key="1">
    <citation type="journal article" date="2019" name="Int. J. Syst. Evol. Microbiol.">
        <title>The Global Catalogue of Microorganisms (GCM) 10K type strain sequencing project: providing services to taxonomists for standard genome sequencing and annotation.</title>
        <authorList>
            <consortium name="The Broad Institute Genomics Platform"/>
            <consortium name="The Broad Institute Genome Sequencing Center for Infectious Disease"/>
            <person name="Wu L."/>
            <person name="Ma J."/>
        </authorList>
    </citation>
    <scope>NUCLEOTIDE SEQUENCE [LARGE SCALE GENOMIC DNA]</scope>
    <source>
        <strain evidence="4">CCUG 36956</strain>
    </source>
</reference>
<organism evidence="3 4">
    <name type="scientific">Herminiimonas aquatilis</name>
    <dbReference type="NCBI Taxonomy" id="345342"/>
    <lineage>
        <taxon>Bacteria</taxon>
        <taxon>Pseudomonadati</taxon>
        <taxon>Pseudomonadota</taxon>
        <taxon>Betaproteobacteria</taxon>
        <taxon>Burkholderiales</taxon>
        <taxon>Oxalobacteraceae</taxon>
        <taxon>Herminiimonas</taxon>
    </lineage>
</organism>
<comment type="caution">
    <text evidence="3">The sequence shown here is derived from an EMBL/GenBank/DDBJ whole genome shotgun (WGS) entry which is preliminary data.</text>
</comment>
<dbReference type="InterPro" id="IPR015378">
    <property type="entry name" value="Transposase-like_Mu_C"/>
</dbReference>
<keyword evidence="4" id="KW-1185">Reference proteome</keyword>
<evidence type="ECO:0000256" key="1">
    <source>
        <dbReference type="SAM" id="MobiDB-lite"/>
    </source>
</evidence>
<dbReference type="EMBL" id="JBHTCC010000002">
    <property type="protein sequence ID" value="MFC7299236.1"/>
    <property type="molecule type" value="Genomic_DNA"/>
</dbReference>
<dbReference type="RefSeq" id="WP_041296666.1">
    <property type="nucleotide sequence ID" value="NZ_JBHTCC010000002.1"/>
</dbReference>
<gene>
    <name evidence="3" type="ORF">ACFQO0_12385</name>
</gene>
<dbReference type="Proteomes" id="UP001596379">
    <property type="component" value="Unassembled WGS sequence"/>
</dbReference>
<sequence>MAIAFFLPNAIVNRSGERFKLVKQFADGIWKMDNVFTGRSIEACESDLHSELSKGNLYFPDAMEIADSMQATKLGKQFDVWSSASESDRAEARRRFAYVNAAIGGPKSATALQNCSDQVSAELDDRTPPSITTFKAWISRYQNGRNDIASLLPKTKRRGNRTRRYHDELEEIVDRSLETMYLTQQRLSMCDARLHAATHIAAHNKSTPANENKFTMPSIEYFWRRLRSTYSEFDICCARFGQTYAARRYETVQGFSRGERPLDRVEIDHTVIDLTVVDGRSGLPLGRPYLTIAIDDDTRCILGYYLSFEPPSYLSVSYCLRHAILSKSYIKEMYPNIKNTWDCYGVFTNLVVDNGSDFHSIALEDLAKRFGTTIQYCPRAKPRYKGKIERLYGTMNRGLFHTLPGTTFSNIVEKDEYDSLGNAVISLEKLHEIVHIWIVDLYHQKKQTAIGEPPASRWRKHITGMPIPVPACVTDLDATLAVPFERTLTRNGIEHLTLEYNSDECGLYLARMKGSTKVKCRYNPNDLGHIYIEEHDTGHVFKVPAKVKWHEYANGLSRWQHQLCQRFAAKNLEKEDIFALAEAKEKIAQIVEEEIFTQKKRTRARVARYQGETARSAKAKRDLDGLSEASEKRSNTSDQATDDHIYPFDTSSEESDRWFPSITNAHEENVEFFPRGRK</sequence>